<keyword evidence="3" id="KW-1185">Reference proteome</keyword>
<gene>
    <name evidence="2" type="ORF">D1627_11860</name>
</gene>
<name>A0A399S3A9_9BACT</name>
<keyword evidence="1" id="KW-0472">Membrane</keyword>
<evidence type="ECO:0000256" key="1">
    <source>
        <dbReference type="SAM" id="Phobius"/>
    </source>
</evidence>
<reference evidence="3" key="1">
    <citation type="submission" date="2018-08" db="EMBL/GenBank/DDBJ databases">
        <title>Mucilaginibacter sp. MYSH2.</title>
        <authorList>
            <person name="Seo T."/>
        </authorList>
    </citation>
    <scope>NUCLEOTIDE SEQUENCE [LARGE SCALE GENOMIC DNA]</scope>
    <source>
        <strain evidence="3">KIRAN</strain>
    </source>
</reference>
<accession>A0A399S3A9</accession>
<dbReference type="OrthoDB" id="9786064at2"/>
<dbReference type="Proteomes" id="UP000266005">
    <property type="component" value="Unassembled WGS sequence"/>
</dbReference>
<dbReference type="AlphaFoldDB" id="A0A399S3A9"/>
<evidence type="ECO:0000313" key="3">
    <source>
        <dbReference type="Proteomes" id="UP000266005"/>
    </source>
</evidence>
<feature type="transmembrane region" description="Helical" evidence="1">
    <location>
        <begin position="83"/>
        <end position="100"/>
    </location>
</feature>
<keyword evidence="1" id="KW-1133">Transmembrane helix</keyword>
<evidence type="ECO:0000313" key="2">
    <source>
        <dbReference type="EMBL" id="RIJ37781.1"/>
    </source>
</evidence>
<feature type="transmembrane region" description="Helical" evidence="1">
    <location>
        <begin position="185"/>
        <end position="206"/>
    </location>
</feature>
<comment type="caution">
    <text evidence="2">The sequence shown here is derived from an EMBL/GenBank/DDBJ whole genome shotgun (WGS) entry which is preliminary data.</text>
</comment>
<feature type="transmembrane region" description="Helical" evidence="1">
    <location>
        <begin position="12"/>
        <end position="31"/>
    </location>
</feature>
<feature type="transmembrane region" description="Helical" evidence="1">
    <location>
        <begin position="107"/>
        <end position="126"/>
    </location>
</feature>
<sequence length="207" mass="22468">MNRSLAQVLSVVFHPLLLPTYLFAVILYYMPASLLTLPLRVRWVVLAMIFFTTFIIPGAAAAAMVRFGHLDSVEMHKRSQRGLPLLFTGICYATTTYLLYRESAYDAIFYFVMGIIAASVFLTFAVSQFWKISAHSIGMGGCLGLLLVLNSMAPDAMLILPIAIAIFLTGAVLSARLALHAHTPAQVYAGFGSGLLLAITAATVALY</sequence>
<feature type="transmembrane region" description="Helical" evidence="1">
    <location>
        <begin position="156"/>
        <end position="179"/>
    </location>
</feature>
<evidence type="ECO:0008006" key="4">
    <source>
        <dbReference type="Google" id="ProtNLM"/>
    </source>
</evidence>
<feature type="transmembrane region" description="Helical" evidence="1">
    <location>
        <begin position="43"/>
        <end position="63"/>
    </location>
</feature>
<keyword evidence="1" id="KW-0812">Transmembrane</keyword>
<protein>
    <recommendedName>
        <fullName evidence="4">PAP2 family protein</fullName>
    </recommendedName>
</protein>
<dbReference type="RefSeq" id="WP_119432438.1">
    <property type="nucleotide sequence ID" value="NZ_QWGE01000003.1"/>
</dbReference>
<proteinExistence type="predicted"/>
<organism evidence="2 3">
    <name type="scientific">Pontibacter oryzae</name>
    <dbReference type="NCBI Taxonomy" id="2304593"/>
    <lineage>
        <taxon>Bacteria</taxon>
        <taxon>Pseudomonadati</taxon>
        <taxon>Bacteroidota</taxon>
        <taxon>Cytophagia</taxon>
        <taxon>Cytophagales</taxon>
        <taxon>Hymenobacteraceae</taxon>
        <taxon>Pontibacter</taxon>
    </lineage>
</organism>
<dbReference type="EMBL" id="QWGE01000003">
    <property type="protein sequence ID" value="RIJ37781.1"/>
    <property type="molecule type" value="Genomic_DNA"/>
</dbReference>